<protein>
    <submittedName>
        <fullName evidence="2">Uncharacterized protein</fullName>
    </submittedName>
</protein>
<name>A0A6J5RSN8_9CAUD</name>
<evidence type="ECO:0000313" key="2">
    <source>
        <dbReference type="EMBL" id="CAB4197277.1"/>
    </source>
</evidence>
<proteinExistence type="predicted"/>
<dbReference type="EMBL" id="LR796844">
    <property type="protein sequence ID" value="CAB4169582.1"/>
    <property type="molecule type" value="Genomic_DNA"/>
</dbReference>
<reference evidence="2" key="1">
    <citation type="submission" date="2020-05" db="EMBL/GenBank/DDBJ databases">
        <authorList>
            <person name="Chiriac C."/>
            <person name="Salcher M."/>
            <person name="Ghai R."/>
            <person name="Kavagutti S V."/>
        </authorList>
    </citation>
    <scope>NUCLEOTIDE SEQUENCE</scope>
</reference>
<accession>A0A6J5RSN8</accession>
<dbReference type="EMBL" id="LR797254">
    <property type="protein sequence ID" value="CAB4197277.1"/>
    <property type="molecule type" value="Genomic_DNA"/>
</dbReference>
<sequence length="75" mass="8332">MRSQVVNTVESRKAIAEDIVRQFERFHRNESDSEQEAALIEWGLLQAILNSMFSLTGLNSIAALDAAIALVDEAK</sequence>
<organism evidence="2">
    <name type="scientific">uncultured Caudovirales phage</name>
    <dbReference type="NCBI Taxonomy" id="2100421"/>
    <lineage>
        <taxon>Viruses</taxon>
        <taxon>Duplodnaviria</taxon>
        <taxon>Heunggongvirae</taxon>
        <taxon>Uroviricota</taxon>
        <taxon>Caudoviricetes</taxon>
        <taxon>Peduoviridae</taxon>
        <taxon>Maltschvirus</taxon>
        <taxon>Maltschvirus maltsch</taxon>
    </lineage>
</organism>
<gene>
    <name evidence="2" type="ORF">UFOVP1305_4</name>
    <name evidence="1" type="ORF">UFOVP896_42</name>
</gene>
<evidence type="ECO:0000313" key="1">
    <source>
        <dbReference type="EMBL" id="CAB4169582.1"/>
    </source>
</evidence>